<dbReference type="EMBL" id="CAJOBA010073478">
    <property type="protein sequence ID" value="CAF4404643.1"/>
    <property type="molecule type" value="Genomic_DNA"/>
</dbReference>
<dbReference type="EMBL" id="CAJNOK010049821">
    <property type="protein sequence ID" value="CAF1597751.1"/>
    <property type="molecule type" value="Genomic_DNA"/>
</dbReference>
<organism evidence="3 4">
    <name type="scientific">Didymodactylos carnosus</name>
    <dbReference type="NCBI Taxonomy" id="1234261"/>
    <lineage>
        <taxon>Eukaryota</taxon>
        <taxon>Metazoa</taxon>
        <taxon>Spiralia</taxon>
        <taxon>Gnathifera</taxon>
        <taxon>Rotifera</taxon>
        <taxon>Eurotatoria</taxon>
        <taxon>Bdelloidea</taxon>
        <taxon>Philodinida</taxon>
        <taxon>Philodinidae</taxon>
        <taxon>Didymodactylos</taxon>
    </lineage>
</organism>
<feature type="region of interest" description="Disordered" evidence="1">
    <location>
        <begin position="1"/>
        <end position="44"/>
    </location>
</feature>
<evidence type="ECO:0000313" key="4">
    <source>
        <dbReference type="Proteomes" id="UP000682733"/>
    </source>
</evidence>
<dbReference type="Proteomes" id="UP000677228">
    <property type="component" value="Unassembled WGS sequence"/>
</dbReference>
<name>A0A8S2VK57_9BILA</name>
<evidence type="ECO:0000313" key="3">
    <source>
        <dbReference type="EMBL" id="CAF4404643.1"/>
    </source>
</evidence>
<dbReference type="Proteomes" id="UP000682733">
    <property type="component" value="Unassembled WGS sequence"/>
</dbReference>
<gene>
    <name evidence="2" type="ORF">OVA965_LOCUS41908</name>
    <name evidence="3" type="ORF">TMI583_LOCUS43672</name>
</gene>
<reference evidence="3" key="1">
    <citation type="submission" date="2021-02" db="EMBL/GenBank/DDBJ databases">
        <authorList>
            <person name="Nowell W R."/>
        </authorList>
    </citation>
    <scope>NUCLEOTIDE SEQUENCE</scope>
</reference>
<dbReference type="AlphaFoldDB" id="A0A8S2VK57"/>
<proteinExistence type="predicted"/>
<feature type="compositionally biased region" description="Basic and acidic residues" evidence="1">
    <location>
        <begin position="29"/>
        <end position="44"/>
    </location>
</feature>
<sequence>MEDVEEERSPIQSDKQFTSTSNTPKTSSIKHELREEGIDSDREEYLYEENDYTEEKRLIDELELQDIVGEDPCMFEISNIRLL</sequence>
<protein>
    <submittedName>
        <fullName evidence="3">Uncharacterized protein</fullName>
    </submittedName>
</protein>
<feature type="compositionally biased region" description="Polar residues" evidence="1">
    <location>
        <begin position="10"/>
        <end position="27"/>
    </location>
</feature>
<accession>A0A8S2VK57</accession>
<evidence type="ECO:0000313" key="2">
    <source>
        <dbReference type="EMBL" id="CAF1597751.1"/>
    </source>
</evidence>
<comment type="caution">
    <text evidence="3">The sequence shown here is derived from an EMBL/GenBank/DDBJ whole genome shotgun (WGS) entry which is preliminary data.</text>
</comment>
<evidence type="ECO:0000256" key="1">
    <source>
        <dbReference type="SAM" id="MobiDB-lite"/>
    </source>
</evidence>